<feature type="domain" description="EF-hand" evidence="3">
    <location>
        <begin position="58"/>
        <end position="93"/>
    </location>
</feature>
<gene>
    <name evidence="5" type="primary">LOC100367328</name>
</gene>
<accession>A0ABM0GYR8</accession>
<evidence type="ECO:0000313" key="5">
    <source>
        <dbReference type="RefSeq" id="XP_002740372.1"/>
    </source>
</evidence>
<evidence type="ECO:0000256" key="2">
    <source>
        <dbReference type="ARBA" id="ARBA00022837"/>
    </source>
</evidence>
<dbReference type="RefSeq" id="XP_002740372.1">
    <property type="nucleotide sequence ID" value="XM_002740326.2"/>
</dbReference>
<evidence type="ECO:0000256" key="1">
    <source>
        <dbReference type="ARBA" id="ARBA00022737"/>
    </source>
</evidence>
<feature type="domain" description="EF-hand" evidence="3">
    <location>
        <begin position="3"/>
        <end position="38"/>
    </location>
</feature>
<dbReference type="PANTHER" id="PTHR23050">
    <property type="entry name" value="CALCIUM BINDING PROTEIN"/>
    <property type="match status" value="1"/>
</dbReference>
<protein>
    <submittedName>
        <fullName evidence="5">Calmodulin-like protein 12-like</fullName>
    </submittedName>
</protein>
<dbReference type="Pfam" id="PF13833">
    <property type="entry name" value="EF-hand_8"/>
    <property type="match status" value="1"/>
</dbReference>
<dbReference type="CDD" id="cd00051">
    <property type="entry name" value="EFh"/>
    <property type="match status" value="1"/>
</dbReference>
<dbReference type="InterPro" id="IPR002048">
    <property type="entry name" value="EF_hand_dom"/>
</dbReference>
<organism evidence="4 5">
    <name type="scientific">Saccoglossus kowalevskii</name>
    <name type="common">Acorn worm</name>
    <dbReference type="NCBI Taxonomy" id="10224"/>
    <lineage>
        <taxon>Eukaryota</taxon>
        <taxon>Metazoa</taxon>
        <taxon>Hemichordata</taxon>
        <taxon>Enteropneusta</taxon>
        <taxon>Harrimaniidae</taxon>
        <taxon>Saccoglossus</taxon>
    </lineage>
</organism>
<reference evidence="5" key="1">
    <citation type="submission" date="2025-08" db="UniProtKB">
        <authorList>
            <consortium name="RefSeq"/>
        </authorList>
    </citation>
    <scope>IDENTIFICATION</scope>
    <source>
        <tissue evidence="5">Testes</tissue>
    </source>
</reference>
<dbReference type="InterPro" id="IPR011992">
    <property type="entry name" value="EF-hand-dom_pair"/>
</dbReference>
<dbReference type="GeneID" id="100367328"/>
<sequence>MKFTEEEVYAFMREVDTDGDSRIDFNEFTVYWIGKQQLASSQQRSAKSVLFPKHETSPKVSTLRSQFAELDADGNGYISLNELKLALVKKTGTYTDEEVHKIMVEADEDGDGKISFDEYVVMMVKAYWESP</sequence>
<keyword evidence="2" id="KW-0106">Calcium</keyword>
<keyword evidence="1" id="KW-0677">Repeat</keyword>
<dbReference type="InterPro" id="IPR050145">
    <property type="entry name" value="Centrin_CML-like"/>
</dbReference>
<keyword evidence="4" id="KW-1185">Reference proteome</keyword>
<evidence type="ECO:0000313" key="4">
    <source>
        <dbReference type="Proteomes" id="UP000694865"/>
    </source>
</evidence>
<dbReference type="PROSITE" id="PS00018">
    <property type="entry name" value="EF_HAND_1"/>
    <property type="match status" value="2"/>
</dbReference>
<dbReference type="PROSITE" id="PS50222">
    <property type="entry name" value="EF_HAND_2"/>
    <property type="match status" value="3"/>
</dbReference>
<feature type="domain" description="EF-hand" evidence="3">
    <location>
        <begin position="94"/>
        <end position="129"/>
    </location>
</feature>
<name>A0ABM0GYR8_SACKO</name>
<evidence type="ECO:0000259" key="3">
    <source>
        <dbReference type="PROSITE" id="PS50222"/>
    </source>
</evidence>
<dbReference type="Pfam" id="PF13499">
    <property type="entry name" value="EF-hand_7"/>
    <property type="match status" value="1"/>
</dbReference>
<dbReference type="Gene3D" id="1.10.238.10">
    <property type="entry name" value="EF-hand"/>
    <property type="match status" value="2"/>
</dbReference>
<dbReference type="InterPro" id="IPR018247">
    <property type="entry name" value="EF_Hand_1_Ca_BS"/>
</dbReference>
<dbReference type="Proteomes" id="UP000694865">
    <property type="component" value="Unplaced"/>
</dbReference>
<dbReference type="SUPFAM" id="SSF47473">
    <property type="entry name" value="EF-hand"/>
    <property type="match status" value="1"/>
</dbReference>
<dbReference type="SMART" id="SM00054">
    <property type="entry name" value="EFh"/>
    <property type="match status" value="3"/>
</dbReference>
<proteinExistence type="predicted"/>